<dbReference type="Gramene" id="AET7Gv21258800.16">
    <property type="protein sequence ID" value="AET7Gv21258800.16"/>
    <property type="gene ID" value="AET7Gv21258800"/>
</dbReference>
<accession>A0A453T646</accession>
<evidence type="ECO:0000313" key="1">
    <source>
        <dbReference type="EnsemblPlants" id="AET7Gv21258800.16"/>
    </source>
</evidence>
<reference evidence="1" key="5">
    <citation type="journal article" date="2021" name="G3 (Bethesda)">
        <title>Aegilops tauschii genome assembly Aet v5.0 features greater sequence contiguity and improved annotation.</title>
        <authorList>
            <person name="Wang L."/>
            <person name="Zhu T."/>
            <person name="Rodriguez J.C."/>
            <person name="Deal K.R."/>
            <person name="Dubcovsky J."/>
            <person name="McGuire P.E."/>
            <person name="Lux T."/>
            <person name="Spannagl M."/>
            <person name="Mayer K.F.X."/>
            <person name="Baldrich P."/>
            <person name="Meyers B.C."/>
            <person name="Huo N."/>
            <person name="Gu Y.Q."/>
            <person name="Zhou H."/>
            <person name="Devos K.M."/>
            <person name="Bennetzen J.L."/>
            <person name="Unver T."/>
            <person name="Budak H."/>
            <person name="Gulick P.J."/>
            <person name="Galiba G."/>
            <person name="Kalapos B."/>
            <person name="Nelson D.R."/>
            <person name="Li P."/>
            <person name="You F.M."/>
            <person name="Luo M.C."/>
            <person name="Dvorak J."/>
        </authorList>
    </citation>
    <scope>NUCLEOTIDE SEQUENCE [LARGE SCALE GENOMIC DNA]</scope>
    <source>
        <strain evidence="1">cv. AL8/78</strain>
    </source>
</reference>
<dbReference type="EnsemblPlants" id="AET7Gv21258800.16">
    <property type="protein sequence ID" value="AET7Gv21258800.16"/>
    <property type="gene ID" value="AET7Gv21258800"/>
</dbReference>
<reference evidence="2" key="1">
    <citation type="journal article" date="2014" name="Science">
        <title>Ancient hybridizations among the ancestral genomes of bread wheat.</title>
        <authorList>
            <consortium name="International Wheat Genome Sequencing Consortium,"/>
            <person name="Marcussen T."/>
            <person name="Sandve S.R."/>
            <person name="Heier L."/>
            <person name="Spannagl M."/>
            <person name="Pfeifer M."/>
            <person name="Jakobsen K.S."/>
            <person name="Wulff B.B."/>
            <person name="Steuernagel B."/>
            <person name="Mayer K.F."/>
            <person name="Olsen O.A."/>
        </authorList>
    </citation>
    <scope>NUCLEOTIDE SEQUENCE [LARGE SCALE GENOMIC DNA]</scope>
    <source>
        <strain evidence="2">cv. AL8/78</strain>
    </source>
</reference>
<sequence length="68" mass="7274">MGPETEFTNMEGFLKSTSAPEAAAVAALQFFFFPDARQPEHARAAARAGRAVQHQQSALSAAELLGRL</sequence>
<reference evidence="1" key="3">
    <citation type="journal article" date="2017" name="Nature">
        <title>Genome sequence of the progenitor of the wheat D genome Aegilops tauschii.</title>
        <authorList>
            <person name="Luo M.C."/>
            <person name="Gu Y.Q."/>
            <person name="Puiu D."/>
            <person name="Wang H."/>
            <person name="Twardziok S.O."/>
            <person name="Deal K.R."/>
            <person name="Huo N."/>
            <person name="Zhu T."/>
            <person name="Wang L."/>
            <person name="Wang Y."/>
            <person name="McGuire P.E."/>
            <person name="Liu S."/>
            <person name="Long H."/>
            <person name="Ramasamy R.K."/>
            <person name="Rodriguez J.C."/>
            <person name="Van S.L."/>
            <person name="Yuan L."/>
            <person name="Wang Z."/>
            <person name="Xia Z."/>
            <person name="Xiao L."/>
            <person name="Anderson O.D."/>
            <person name="Ouyang S."/>
            <person name="Liang Y."/>
            <person name="Zimin A.V."/>
            <person name="Pertea G."/>
            <person name="Qi P."/>
            <person name="Bennetzen J.L."/>
            <person name="Dai X."/>
            <person name="Dawson M.W."/>
            <person name="Muller H.G."/>
            <person name="Kugler K."/>
            <person name="Rivarola-Duarte L."/>
            <person name="Spannagl M."/>
            <person name="Mayer K.F.X."/>
            <person name="Lu F.H."/>
            <person name="Bevan M.W."/>
            <person name="Leroy P."/>
            <person name="Li P."/>
            <person name="You F.M."/>
            <person name="Sun Q."/>
            <person name="Liu Z."/>
            <person name="Lyons E."/>
            <person name="Wicker T."/>
            <person name="Salzberg S.L."/>
            <person name="Devos K.M."/>
            <person name="Dvorak J."/>
        </authorList>
    </citation>
    <scope>NUCLEOTIDE SEQUENCE [LARGE SCALE GENOMIC DNA]</scope>
    <source>
        <strain evidence="1">cv. AL8/78</strain>
    </source>
</reference>
<dbReference type="Gramene" id="AET7Gv21258800.18">
    <property type="protein sequence ID" value="AET7Gv21258800.18"/>
    <property type="gene ID" value="AET7Gv21258800"/>
</dbReference>
<reference evidence="1" key="4">
    <citation type="submission" date="2019-03" db="UniProtKB">
        <authorList>
            <consortium name="EnsemblPlants"/>
        </authorList>
    </citation>
    <scope>IDENTIFICATION</scope>
</reference>
<reference evidence="2" key="2">
    <citation type="journal article" date="2017" name="Nat. Plants">
        <title>The Aegilops tauschii genome reveals multiple impacts of transposons.</title>
        <authorList>
            <person name="Zhao G."/>
            <person name="Zou C."/>
            <person name="Li K."/>
            <person name="Wang K."/>
            <person name="Li T."/>
            <person name="Gao L."/>
            <person name="Zhang X."/>
            <person name="Wang H."/>
            <person name="Yang Z."/>
            <person name="Liu X."/>
            <person name="Jiang W."/>
            <person name="Mao L."/>
            <person name="Kong X."/>
            <person name="Jiao Y."/>
            <person name="Jia J."/>
        </authorList>
    </citation>
    <scope>NUCLEOTIDE SEQUENCE [LARGE SCALE GENOMIC DNA]</scope>
    <source>
        <strain evidence="2">cv. AL8/78</strain>
    </source>
</reference>
<protein>
    <submittedName>
        <fullName evidence="1">Uncharacterized protein</fullName>
    </submittedName>
</protein>
<dbReference type="AlphaFoldDB" id="A0A453T646"/>
<organism evidence="1 2">
    <name type="scientific">Aegilops tauschii subsp. strangulata</name>
    <name type="common">Goatgrass</name>
    <dbReference type="NCBI Taxonomy" id="200361"/>
    <lineage>
        <taxon>Eukaryota</taxon>
        <taxon>Viridiplantae</taxon>
        <taxon>Streptophyta</taxon>
        <taxon>Embryophyta</taxon>
        <taxon>Tracheophyta</taxon>
        <taxon>Spermatophyta</taxon>
        <taxon>Magnoliopsida</taxon>
        <taxon>Liliopsida</taxon>
        <taxon>Poales</taxon>
        <taxon>Poaceae</taxon>
        <taxon>BOP clade</taxon>
        <taxon>Pooideae</taxon>
        <taxon>Triticodae</taxon>
        <taxon>Triticeae</taxon>
        <taxon>Triticinae</taxon>
        <taxon>Aegilops</taxon>
    </lineage>
</organism>
<evidence type="ECO:0000313" key="2">
    <source>
        <dbReference type="Proteomes" id="UP000015105"/>
    </source>
</evidence>
<dbReference type="Proteomes" id="UP000015105">
    <property type="component" value="Chromosome 7D"/>
</dbReference>
<keyword evidence="2" id="KW-1185">Reference proteome</keyword>
<dbReference type="EnsemblPlants" id="AET7Gv21258800.18">
    <property type="protein sequence ID" value="AET7Gv21258800.18"/>
    <property type="gene ID" value="AET7Gv21258800"/>
</dbReference>
<name>A0A453T646_AEGTS</name>
<proteinExistence type="predicted"/>